<dbReference type="Gene3D" id="1.10.760.10">
    <property type="entry name" value="Cytochrome c-like domain"/>
    <property type="match status" value="1"/>
</dbReference>
<keyword evidence="2 6" id="KW-0349">Heme</keyword>
<keyword evidence="7" id="KW-0472">Membrane</keyword>
<evidence type="ECO:0000256" key="3">
    <source>
        <dbReference type="ARBA" id="ARBA00022723"/>
    </source>
</evidence>
<evidence type="ECO:0000313" key="9">
    <source>
        <dbReference type="EMBL" id="KFB71149.1"/>
    </source>
</evidence>
<dbReference type="SUPFAM" id="SSF46626">
    <property type="entry name" value="Cytochrome c"/>
    <property type="match status" value="1"/>
</dbReference>
<dbReference type="Pfam" id="PF13442">
    <property type="entry name" value="Cytochrome_CBB3"/>
    <property type="match status" value="1"/>
</dbReference>
<keyword evidence="7" id="KW-0812">Transmembrane</keyword>
<dbReference type="InterPro" id="IPR036909">
    <property type="entry name" value="Cyt_c-like_dom_sf"/>
</dbReference>
<dbReference type="AlphaFoldDB" id="A0A080M1X1"/>
<keyword evidence="4" id="KW-0249">Electron transport</keyword>
<comment type="caution">
    <text evidence="9">The sequence shown here is derived from an EMBL/GenBank/DDBJ whole genome shotgun (WGS) entry which is preliminary data.</text>
</comment>
<dbReference type="PANTHER" id="PTHR40942">
    <property type="match status" value="1"/>
</dbReference>
<dbReference type="InterPro" id="IPR002323">
    <property type="entry name" value="Cyt_CIE"/>
</dbReference>
<evidence type="ECO:0000259" key="8">
    <source>
        <dbReference type="PROSITE" id="PS51007"/>
    </source>
</evidence>
<evidence type="ECO:0000256" key="1">
    <source>
        <dbReference type="ARBA" id="ARBA00022448"/>
    </source>
</evidence>
<dbReference type="GO" id="GO:0005506">
    <property type="term" value="F:iron ion binding"/>
    <property type="evidence" value="ECO:0007669"/>
    <property type="project" value="InterPro"/>
</dbReference>
<dbReference type="GO" id="GO:0009055">
    <property type="term" value="F:electron transfer activity"/>
    <property type="evidence" value="ECO:0007669"/>
    <property type="project" value="InterPro"/>
</dbReference>
<dbReference type="InterPro" id="IPR009056">
    <property type="entry name" value="Cyt_c-like_dom"/>
</dbReference>
<evidence type="ECO:0000313" key="10">
    <source>
        <dbReference type="Proteomes" id="UP000020077"/>
    </source>
</evidence>
<evidence type="ECO:0000256" key="4">
    <source>
        <dbReference type="ARBA" id="ARBA00022982"/>
    </source>
</evidence>
<feature type="domain" description="Cytochrome c" evidence="8">
    <location>
        <begin position="67"/>
        <end position="147"/>
    </location>
</feature>
<sequence length="148" mass="15041">MAQQQHSSRSILIITIIVAVVLIIVIWPLSMIGKGSVTTAAGDEPEVRIQPVAKLELAKAAAVKSDGKPRDGATVYNSVCMACHASGAAGAPKAGDKAAWAPRLAAGTATLVKNAINGKNAMPAKGGNPDLSEAEVKAAVEHLIGLAK</sequence>
<dbReference type="GO" id="GO:0020037">
    <property type="term" value="F:heme binding"/>
    <property type="evidence" value="ECO:0007669"/>
    <property type="project" value="InterPro"/>
</dbReference>
<keyword evidence="3 6" id="KW-0479">Metal-binding</keyword>
<evidence type="ECO:0000256" key="5">
    <source>
        <dbReference type="ARBA" id="ARBA00023004"/>
    </source>
</evidence>
<organism evidence="9 10">
    <name type="scientific">Candidatus Accumulibacter phosphatis</name>
    <dbReference type="NCBI Taxonomy" id="327160"/>
    <lineage>
        <taxon>Bacteria</taxon>
        <taxon>Pseudomonadati</taxon>
        <taxon>Pseudomonadota</taxon>
        <taxon>Betaproteobacteria</taxon>
        <taxon>Candidatus Accumulibacter</taxon>
    </lineage>
</organism>
<dbReference type="EMBL" id="JDVG02000590">
    <property type="protein sequence ID" value="KFB71149.1"/>
    <property type="molecule type" value="Genomic_DNA"/>
</dbReference>
<keyword evidence="1" id="KW-0813">Transport</keyword>
<accession>A0A080M1X1</accession>
<dbReference type="PRINTS" id="PR00607">
    <property type="entry name" value="CYTCHROMECIE"/>
</dbReference>
<feature type="transmembrane region" description="Helical" evidence="7">
    <location>
        <begin position="12"/>
        <end position="30"/>
    </location>
</feature>
<evidence type="ECO:0000256" key="7">
    <source>
        <dbReference type="SAM" id="Phobius"/>
    </source>
</evidence>
<keyword evidence="5 6" id="KW-0408">Iron</keyword>
<reference evidence="9 10" key="1">
    <citation type="submission" date="2014-02" db="EMBL/GenBank/DDBJ databases">
        <title>Expanding our view of genomic diversity in Candidatus Accumulibacter clades.</title>
        <authorList>
            <person name="Skennerton C.T."/>
            <person name="Barr J.J."/>
            <person name="Slater F.R."/>
            <person name="Bond P.L."/>
            <person name="Tyson G.W."/>
        </authorList>
    </citation>
    <scope>NUCLEOTIDE SEQUENCE [LARGE SCALE GENOMIC DNA]</scope>
    <source>
        <strain evidence="10">BA-91</strain>
    </source>
</reference>
<name>A0A080M1X1_9PROT</name>
<gene>
    <name evidence="9" type="ORF">AW09_003727</name>
</gene>
<dbReference type="PANTHER" id="PTHR40942:SF4">
    <property type="entry name" value="CYTOCHROME C5"/>
    <property type="match status" value="1"/>
</dbReference>
<dbReference type="PROSITE" id="PS51007">
    <property type="entry name" value="CYTC"/>
    <property type="match status" value="1"/>
</dbReference>
<protein>
    <submittedName>
        <fullName evidence="9">Cytochrome c555</fullName>
    </submittedName>
</protein>
<dbReference type="Proteomes" id="UP000020077">
    <property type="component" value="Unassembled WGS sequence"/>
</dbReference>
<evidence type="ECO:0000256" key="6">
    <source>
        <dbReference type="PROSITE-ProRule" id="PRU00433"/>
    </source>
</evidence>
<keyword evidence="7" id="KW-1133">Transmembrane helix</keyword>
<proteinExistence type="predicted"/>
<evidence type="ECO:0000256" key="2">
    <source>
        <dbReference type="ARBA" id="ARBA00022617"/>
    </source>
</evidence>